<protein>
    <recommendedName>
        <fullName evidence="9">Histidinol-phosphate aminotransferase</fullName>
        <ecNumber evidence="9">2.6.1.9</ecNumber>
    </recommendedName>
    <alternativeName>
        <fullName evidence="9">Imidazole acetol-phosphate transaminase</fullName>
    </alternativeName>
</protein>
<dbReference type="PROSITE" id="PS00599">
    <property type="entry name" value="AA_TRANSFER_CLASS_2"/>
    <property type="match status" value="1"/>
</dbReference>
<dbReference type="PANTHER" id="PTHR43643">
    <property type="entry name" value="HISTIDINOL-PHOSPHATE AMINOTRANSFERASE 2"/>
    <property type="match status" value="1"/>
</dbReference>
<dbReference type="AlphaFoldDB" id="A0A2W5MXE6"/>
<dbReference type="EC" id="2.6.1.9" evidence="9"/>
<dbReference type="CDD" id="cd00609">
    <property type="entry name" value="AAT_like"/>
    <property type="match status" value="1"/>
</dbReference>
<evidence type="ECO:0000256" key="1">
    <source>
        <dbReference type="ARBA" id="ARBA00001933"/>
    </source>
</evidence>
<comment type="catalytic activity">
    <reaction evidence="8 9">
        <text>L-histidinol phosphate + 2-oxoglutarate = 3-(imidazol-4-yl)-2-oxopropyl phosphate + L-glutamate</text>
        <dbReference type="Rhea" id="RHEA:23744"/>
        <dbReference type="ChEBI" id="CHEBI:16810"/>
        <dbReference type="ChEBI" id="CHEBI:29985"/>
        <dbReference type="ChEBI" id="CHEBI:57766"/>
        <dbReference type="ChEBI" id="CHEBI:57980"/>
        <dbReference type="EC" id="2.6.1.9"/>
    </reaction>
</comment>
<dbReference type="InterPro" id="IPR004839">
    <property type="entry name" value="Aminotransferase_I/II_large"/>
</dbReference>
<feature type="domain" description="Aminotransferase class I/classII large" evidence="10">
    <location>
        <begin position="46"/>
        <end position="369"/>
    </location>
</feature>
<accession>A0A2W5MXE6</accession>
<sequence>MRSSRKTPDPDPPKVLPMTTLPQPYINATALSVTRKASPAGDPSSWIQLSANESAFGASPLVREALAKAIQRPELYPEPSSAVLRQALSETFGFSPDSLICGNGSEAILETIYRCYARGGDEVVFSRHSFIQFRIFADRVGAKAVLTEETAYHTDINAILAAVTPRTKIVVVANPNNPTGTMLPATEIRRLRDALRPEIVLLLDSAYAEYVADPLYTAGHELVEGTENVIVTRTFSKAFGLAGLRVAWAHGPRSMIATLNRMRQIGNVGTLAQAAAVAALQDMEFMRNAVAETAELRAALSRRLEELGFASLPGHGNFLCAAFEDSRAAHAFLLARGIIVRPIEDYDLPDFLRITVGTADQNAALVAALAEYAQATAA</sequence>
<dbReference type="Gene3D" id="3.90.1150.10">
    <property type="entry name" value="Aspartate Aminotransferase, domain 1"/>
    <property type="match status" value="1"/>
</dbReference>
<comment type="similarity">
    <text evidence="3 9">Belongs to the class-II pyridoxal-phosphate-dependent aminotransferase family. Histidinol-phosphate aminotransferase subfamily.</text>
</comment>
<organism evidence="11 12">
    <name type="scientific">Rhodovulum sulfidophilum</name>
    <name type="common">Rhodobacter sulfidophilus</name>
    <dbReference type="NCBI Taxonomy" id="35806"/>
    <lineage>
        <taxon>Bacteria</taxon>
        <taxon>Pseudomonadati</taxon>
        <taxon>Pseudomonadota</taxon>
        <taxon>Alphaproteobacteria</taxon>
        <taxon>Rhodobacterales</taxon>
        <taxon>Paracoccaceae</taxon>
        <taxon>Rhodovulum</taxon>
    </lineage>
</organism>
<evidence type="ECO:0000259" key="10">
    <source>
        <dbReference type="Pfam" id="PF00155"/>
    </source>
</evidence>
<name>A0A2W5MXE6_RHOSU</name>
<dbReference type="GO" id="GO:0000105">
    <property type="term" value="P:L-histidine biosynthetic process"/>
    <property type="evidence" value="ECO:0007669"/>
    <property type="project" value="UniProtKB-UniRule"/>
</dbReference>
<dbReference type="InterPro" id="IPR015422">
    <property type="entry name" value="PyrdxlP-dep_Trfase_small"/>
</dbReference>
<keyword evidence="6 9" id="KW-0808">Transferase</keyword>
<comment type="cofactor">
    <cofactor evidence="1 9">
        <name>pyridoxal 5'-phosphate</name>
        <dbReference type="ChEBI" id="CHEBI:597326"/>
    </cofactor>
</comment>
<dbReference type="Pfam" id="PF00155">
    <property type="entry name" value="Aminotran_1_2"/>
    <property type="match status" value="1"/>
</dbReference>
<evidence type="ECO:0000256" key="7">
    <source>
        <dbReference type="ARBA" id="ARBA00022898"/>
    </source>
</evidence>
<dbReference type="Gene3D" id="3.40.640.10">
    <property type="entry name" value="Type I PLP-dependent aspartate aminotransferase-like (Major domain)"/>
    <property type="match status" value="1"/>
</dbReference>
<keyword evidence="5 9" id="KW-0032">Aminotransferase</keyword>
<keyword evidence="7 9" id="KW-0663">Pyridoxal phosphate</keyword>
<keyword evidence="9" id="KW-0368">Histidine biosynthesis</keyword>
<reference evidence="11 12" key="1">
    <citation type="submission" date="2017-08" db="EMBL/GenBank/DDBJ databases">
        <title>Infants hospitalized years apart are colonized by the same room-sourced microbial strains.</title>
        <authorList>
            <person name="Brooks B."/>
            <person name="Olm M.R."/>
            <person name="Firek B.A."/>
            <person name="Baker R."/>
            <person name="Thomas B.C."/>
            <person name="Morowitz M.J."/>
            <person name="Banfield J.F."/>
        </authorList>
    </citation>
    <scope>NUCLEOTIDE SEQUENCE [LARGE SCALE GENOMIC DNA]</scope>
    <source>
        <strain evidence="11">S2_005_002_R2_34</strain>
    </source>
</reference>
<dbReference type="HAMAP" id="MF_01023">
    <property type="entry name" value="HisC_aminotrans_2"/>
    <property type="match status" value="1"/>
</dbReference>
<comment type="subunit">
    <text evidence="4 9">Homodimer.</text>
</comment>
<dbReference type="InterPro" id="IPR015421">
    <property type="entry name" value="PyrdxlP-dep_Trfase_major"/>
</dbReference>
<dbReference type="GO" id="GO:0004400">
    <property type="term" value="F:histidinol-phosphate transaminase activity"/>
    <property type="evidence" value="ECO:0007669"/>
    <property type="project" value="UniProtKB-UniRule"/>
</dbReference>
<dbReference type="PANTHER" id="PTHR43643:SF3">
    <property type="entry name" value="HISTIDINOL-PHOSPHATE AMINOTRANSFERASE"/>
    <property type="match status" value="1"/>
</dbReference>
<evidence type="ECO:0000256" key="9">
    <source>
        <dbReference type="HAMAP-Rule" id="MF_01023"/>
    </source>
</evidence>
<comment type="caution">
    <text evidence="11">The sequence shown here is derived from an EMBL/GenBank/DDBJ whole genome shotgun (WGS) entry which is preliminary data.</text>
</comment>
<dbReference type="EMBL" id="QFPW01000036">
    <property type="protein sequence ID" value="PZQ45882.1"/>
    <property type="molecule type" value="Genomic_DNA"/>
</dbReference>
<evidence type="ECO:0000256" key="6">
    <source>
        <dbReference type="ARBA" id="ARBA00022679"/>
    </source>
</evidence>
<proteinExistence type="inferred from homology"/>
<dbReference type="SUPFAM" id="SSF53383">
    <property type="entry name" value="PLP-dependent transferases"/>
    <property type="match status" value="1"/>
</dbReference>
<keyword evidence="9" id="KW-0028">Amino-acid biosynthesis</keyword>
<evidence type="ECO:0000256" key="5">
    <source>
        <dbReference type="ARBA" id="ARBA00022576"/>
    </source>
</evidence>
<dbReference type="InterPro" id="IPR001917">
    <property type="entry name" value="Aminotrans_II_pyridoxalP_BS"/>
</dbReference>
<evidence type="ECO:0000256" key="2">
    <source>
        <dbReference type="ARBA" id="ARBA00005011"/>
    </source>
</evidence>
<dbReference type="GO" id="GO:0030170">
    <property type="term" value="F:pyridoxal phosphate binding"/>
    <property type="evidence" value="ECO:0007669"/>
    <property type="project" value="InterPro"/>
</dbReference>
<dbReference type="UniPathway" id="UPA00031">
    <property type="reaction ID" value="UER00012"/>
</dbReference>
<dbReference type="InterPro" id="IPR005861">
    <property type="entry name" value="HisP_aminotrans"/>
</dbReference>
<evidence type="ECO:0000256" key="3">
    <source>
        <dbReference type="ARBA" id="ARBA00007970"/>
    </source>
</evidence>
<dbReference type="InterPro" id="IPR015424">
    <property type="entry name" value="PyrdxlP-dep_Trfase"/>
</dbReference>
<evidence type="ECO:0000256" key="4">
    <source>
        <dbReference type="ARBA" id="ARBA00011738"/>
    </source>
</evidence>
<feature type="modified residue" description="N6-(pyridoxal phosphate)lysine" evidence="9">
    <location>
        <position position="237"/>
    </location>
</feature>
<dbReference type="Proteomes" id="UP000249185">
    <property type="component" value="Unassembled WGS sequence"/>
</dbReference>
<gene>
    <name evidence="9" type="primary">hisC</name>
    <name evidence="11" type="ORF">DI556_21815</name>
</gene>
<dbReference type="InterPro" id="IPR050106">
    <property type="entry name" value="HistidinolP_aminotransfase"/>
</dbReference>
<evidence type="ECO:0000313" key="12">
    <source>
        <dbReference type="Proteomes" id="UP000249185"/>
    </source>
</evidence>
<evidence type="ECO:0000256" key="8">
    <source>
        <dbReference type="ARBA" id="ARBA00047481"/>
    </source>
</evidence>
<comment type="pathway">
    <text evidence="2 9">Amino-acid biosynthesis; L-histidine biosynthesis; L-histidine from 5-phospho-alpha-D-ribose 1-diphosphate: step 7/9.</text>
</comment>
<evidence type="ECO:0000313" key="11">
    <source>
        <dbReference type="EMBL" id="PZQ45882.1"/>
    </source>
</evidence>